<reference evidence="2 3" key="1">
    <citation type="submission" date="2023-11" db="EMBL/GenBank/DDBJ databases">
        <title>Analysis of the Genomes of Mucilaginibacter gossypii cycad 4 and M. sabulilitoris SNA2: microbes with the potential for plant growth promotion.</title>
        <authorList>
            <person name="Hirsch A.M."/>
            <person name="Humm E."/>
            <person name="Rubbi M."/>
            <person name="Del Vecchio G."/>
            <person name="Ha S.M."/>
            <person name="Pellegrini M."/>
            <person name="Gunsalus R.P."/>
        </authorList>
    </citation>
    <scope>NUCLEOTIDE SEQUENCE [LARGE SCALE GENOMIC DNA]</scope>
    <source>
        <strain evidence="2 3">SNA2</strain>
    </source>
</reference>
<dbReference type="Proteomes" id="UP001324380">
    <property type="component" value="Chromosome"/>
</dbReference>
<evidence type="ECO:0000313" key="2">
    <source>
        <dbReference type="EMBL" id="WPU92188.1"/>
    </source>
</evidence>
<dbReference type="InterPro" id="IPR009959">
    <property type="entry name" value="Cyclase_SnoaL-like"/>
</dbReference>
<dbReference type="SUPFAM" id="SSF54427">
    <property type="entry name" value="NTF2-like"/>
    <property type="match status" value="2"/>
</dbReference>
<dbReference type="PANTHER" id="PTHR38436">
    <property type="entry name" value="POLYKETIDE CYCLASE SNOAL-LIKE DOMAIN"/>
    <property type="match status" value="1"/>
</dbReference>
<dbReference type="InterPro" id="IPR037401">
    <property type="entry name" value="SnoaL-like"/>
</dbReference>
<dbReference type="EMBL" id="CP139558">
    <property type="protein sequence ID" value="WPU92188.1"/>
    <property type="molecule type" value="Genomic_DNA"/>
</dbReference>
<sequence length="275" mass="30950">MKIVNLLAWGFCCAYVRVYPAVKANTIMDTTSNKQRVLSFYKLIVGQRKAELIPEFVREDYIQHNPTVKQGRAGVTEMINYLKTLPAPLAGAKSPIIRAIQEGDFVVTHLDIRFMGKRMVVIDLFKLKDGMLAEHWDAIQEIPDQTGLSVTATNGINEINESATTVDSKHVVEGFYNAVFNKQPAAGFIHHDYIEHDFGVIKSGKSLSNYLSDDPARDTKLYRIIGEGDFVAVQSSFKRAEKLFALYEIYRIADGKIIEHWSVEQVAPDGVESMF</sequence>
<dbReference type="Gene3D" id="3.10.450.50">
    <property type="match status" value="2"/>
</dbReference>
<keyword evidence="3" id="KW-1185">Reference proteome</keyword>
<accession>A0ABZ0TGQ0</accession>
<feature type="domain" description="SnoaL-like" evidence="1">
    <location>
        <begin position="40"/>
        <end position="135"/>
    </location>
</feature>
<name>A0ABZ0TGQ0_9SPHI</name>
<protein>
    <submittedName>
        <fullName evidence="2">Nuclear transport factor 2 family protein</fullName>
    </submittedName>
</protein>
<evidence type="ECO:0000259" key="1">
    <source>
        <dbReference type="Pfam" id="PF12680"/>
    </source>
</evidence>
<dbReference type="InterPro" id="IPR032710">
    <property type="entry name" value="NTF2-like_dom_sf"/>
</dbReference>
<gene>
    <name evidence="2" type="ORF">SNE25_22970</name>
</gene>
<dbReference type="Pfam" id="PF12680">
    <property type="entry name" value="SnoaL_2"/>
    <property type="match status" value="1"/>
</dbReference>
<organism evidence="2 3">
    <name type="scientific">Mucilaginibacter sabulilitoris</name>
    <dbReference type="NCBI Taxonomy" id="1173583"/>
    <lineage>
        <taxon>Bacteria</taxon>
        <taxon>Pseudomonadati</taxon>
        <taxon>Bacteroidota</taxon>
        <taxon>Sphingobacteriia</taxon>
        <taxon>Sphingobacteriales</taxon>
        <taxon>Sphingobacteriaceae</taxon>
        <taxon>Mucilaginibacter</taxon>
    </lineage>
</organism>
<evidence type="ECO:0000313" key="3">
    <source>
        <dbReference type="Proteomes" id="UP001324380"/>
    </source>
</evidence>
<dbReference type="RefSeq" id="WP_321561350.1">
    <property type="nucleotide sequence ID" value="NZ_CP139558.1"/>
</dbReference>
<proteinExistence type="predicted"/>
<dbReference type="PANTHER" id="PTHR38436:SF1">
    <property type="entry name" value="ESTER CYCLASE"/>
    <property type="match status" value="1"/>
</dbReference>